<reference evidence="1 2" key="1">
    <citation type="submission" date="2016-10" db="EMBL/GenBank/DDBJ databases">
        <authorList>
            <person name="de Groot N.N."/>
        </authorList>
    </citation>
    <scope>NUCLEOTIDE SEQUENCE [LARGE SCALE GENOMIC DNA]</scope>
    <source>
        <strain evidence="1 2">DSM 3857</strain>
    </source>
</reference>
<name>A0A1H8FBH5_9RHOB</name>
<dbReference type="EMBL" id="FOCE01000004">
    <property type="protein sequence ID" value="SEN29102.1"/>
    <property type="molecule type" value="Genomic_DNA"/>
</dbReference>
<protein>
    <submittedName>
        <fullName evidence="1">Uncharacterized protein</fullName>
    </submittedName>
</protein>
<dbReference type="RefSeq" id="WP_091300546.1">
    <property type="nucleotide sequence ID" value="NZ_FOCE01000004.1"/>
</dbReference>
<sequence>MKERCAEECLFHWSAVVKAASSGWEQQFAAEIAKKAEKPWWRPTAKQLVIMRRMTDALFYGDAASLIEVERPVPVRTSKGGHRAA</sequence>
<keyword evidence="2" id="KW-1185">Reference proteome</keyword>
<dbReference type="AlphaFoldDB" id="A0A1H8FBH5"/>
<dbReference type="Proteomes" id="UP000198761">
    <property type="component" value="Unassembled WGS sequence"/>
</dbReference>
<dbReference type="STRING" id="933059.SAMN04488103_104115"/>
<evidence type="ECO:0000313" key="2">
    <source>
        <dbReference type="Proteomes" id="UP000198761"/>
    </source>
</evidence>
<organism evidence="1 2">
    <name type="scientific">Gemmobacter aquatilis</name>
    <dbReference type="NCBI Taxonomy" id="933059"/>
    <lineage>
        <taxon>Bacteria</taxon>
        <taxon>Pseudomonadati</taxon>
        <taxon>Pseudomonadota</taxon>
        <taxon>Alphaproteobacteria</taxon>
        <taxon>Rhodobacterales</taxon>
        <taxon>Paracoccaceae</taxon>
        <taxon>Gemmobacter</taxon>
    </lineage>
</organism>
<accession>A0A1H8FBH5</accession>
<evidence type="ECO:0000313" key="1">
    <source>
        <dbReference type="EMBL" id="SEN29102.1"/>
    </source>
</evidence>
<proteinExistence type="predicted"/>
<dbReference type="OrthoDB" id="7866188at2"/>
<gene>
    <name evidence="1" type="ORF">SAMN04488103_104115</name>
</gene>